<protein>
    <recommendedName>
        <fullName evidence="1">YkoP-like domain-containing protein</fullName>
    </recommendedName>
</protein>
<evidence type="ECO:0000259" key="1">
    <source>
        <dbReference type="Pfam" id="PF22790"/>
    </source>
</evidence>
<dbReference type="Proteomes" id="UP000319432">
    <property type="component" value="Chromosome"/>
</dbReference>
<organism evidence="2 3">
    <name type="scientific">Brevibacillus laterosporus</name>
    <name type="common">Bacillus laterosporus</name>
    <dbReference type="NCBI Taxonomy" id="1465"/>
    <lineage>
        <taxon>Bacteria</taxon>
        <taxon>Bacillati</taxon>
        <taxon>Bacillota</taxon>
        <taxon>Bacilli</taxon>
        <taxon>Bacillales</taxon>
        <taxon>Paenibacillaceae</taxon>
        <taxon>Brevibacillus</taxon>
    </lineage>
</organism>
<dbReference type="OrthoDB" id="1951946at2"/>
<name>A0A518VF35_BRELA</name>
<accession>A0A518VF35</accession>
<sequence length="182" mass="21272">MNVAMLTLWGIWDKIYHCCSRLNYIQKEQNIFRYAIRTYRGETLQTDNGIVIQKGDVVIRLHIHNYLLAKRSMGIHSDVQIGLTLVREVRKSLPQLAKMLISHPKEREIKGIVGTTMLFKGSGQLGFSMSPVPDVWYFKFKRWYLTLLKIVMHPKGRKAPTSIDPLTRVFMSKEELLKRFYS</sequence>
<evidence type="ECO:0000313" key="3">
    <source>
        <dbReference type="Proteomes" id="UP000319432"/>
    </source>
</evidence>
<dbReference type="Pfam" id="PF22790">
    <property type="entry name" value="YkoP"/>
    <property type="match status" value="1"/>
</dbReference>
<dbReference type="AlphaFoldDB" id="A0A518VF35"/>
<keyword evidence="3" id="KW-1185">Reference proteome</keyword>
<evidence type="ECO:0000313" key="2">
    <source>
        <dbReference type="EMBL" id="QDX95590.1"/>
    </source>
</evidence>
<proteinExistence type="predicted"/>
<dbReference type="InterPro" id="IPR054467">
    <property type="entry name" value="YkoP-like_dom"/>
</dbReference>
<gene>
    <name evidence="2" type="ORF">EEL30_26950</name>
</gene>
<dbReference type="EMBL" id="CP033464">
    <property type="protein sequence ID" value="QDX95590.1"/>
    <property type="molecule type" value="Genomic_DNA"/>
</dbReference>
<feature type="domain" description="YkoP-like" evidence="1">
    <location>
        <begin position="4"/>
        <end position="179"/>
    </location>
</feature>
<reference evidence="2 3" key="1">
    <citation type="submission" date="2018-11" db="EMBL/GenBank/DDBJ databases">
        <title>Phylogenetic determinants of toxin gene distribution in genomes of Brevibacillus laterosporus.</title>
        <authorList>
            <person name="Glare T.R."/>
            <person name="Durrant A."/>
            <person name="Berry C."/>
            <person name="Palma L."/>
            <person name="Ormskirk M."/>
            <person name="Cox M.O."/>
        </authorList>
    </citation>
    <scope>NUCLEOTIDE SEQUENCE [LARGE SCALE GENOMIC DNA]</scope>
    <source>
        <strain evidence="2 3">1821L</strain>
    </source>
</reference>